<gene>
    <name evidence="5" type="ORF">Adt_28073</name>
</gene>
<evidence type="ECO:0000313" key="6">
    <source>
        <dbReference type="Proteomes" id="UP001604336"/>
    </source>
</evidence>
<name>A0ABD1RVI2_9LAMI</name>
<feature type="transmembrane region" description="Helical" evidence="4">
    <location>
        <begin position="191"/>
        <end position="209"/>
    </location>
</feature>
<dbReference type="Proteomes" id="UP001604336">
    <property type="component" value="Unassembled WGS sequence"/>
</dbReference>
<dbReference type="FunFam" id="3.80.10.10:FF:000383">
    <property type="entry name" value="Leucine-rich repeat receptor protein kinase EMS1"/>
    <property type="match status" value="1"/>
</dbReference>
<sequence length="251" mass="28133">MSTIMPYMDEVKLERAYHMPLRERTNLRLIGLEIIAAFTTKRNLYSYKGSILDYMSGIDLSYNKLYGEIPTGLGKLSELHALNLSHNNIIGTIPETFSNLSQLESLDLSYNNLSGKIPTGLVELKFLGVFTVAHNNLTGSKPVLPSVFDDESEESGFMDMEFFYIRFTLSYVSVVLCIAIVLYINPHWRSAWFHLIEVYIINLFFRLALRSKEADYAAKSAVLAADCALENSQSAAAMAASNNSNLLLFDG</sequence>
<keyword evidence="6" id="KW-1185">Reference proteome</keyword>
<dbReference type="InterPro" id="IPR051502">
    <property type="entry name" value="RLP_Defense_Trigger"/>
</dbReference>
<evidence type="ECO:0000256" key="4">
    <source>
        <dbReference type="SAM" id="Phobius"/>
    </source>
</evidence>
<dbReference type="PRINTS" id="PR00019">
    <property type="entry name" value="LEURICHRPT"/>
</dbReference>
<evidence type="ECO:0000256" key="3">
    <source>
        <dbReference type="ARBA" id="ARBA00022737"/>
    </source>
</evidence>
<dbReference type="PANTHER" id="PTHR48062:SF21">
    <property type="entry name" value="RECEPTOR-LIKE PROTEIN 12"/>
    <property type="match status" value="1"/>
</dbReference>
<proteinExistence type="inferred from homology"/>
<keyword evidence="3" id="KW-0677">Repeat</keyword>
<keyword evidence="4" id="KW-0472">Membrane</keyword>
<keyword evidence="2" id="KW-0433">Leucine-rich repeat</keyword>
<comment type="similarity">
    <text evidence="1">Belongs to the RLP family.</text>
</comment>
<accession>A0ABD1RVI2</accession>
<dbReference type="InterPro" id="IPR001611">
    <property type="entry name" value="Leu-rich_rpt"/>
</dbReference>
<dbReference type="Gene3D" id="3.80.10.10">
    <property type="entry name" value="Ribonuclease Inhibitor"/>
    <property type="match status" value="1"/>
</dbReference>
<organism evidence="5 6">
    <name type="scientific">Abeliophyllum distichum</name>
    <dbReference type="NCBI Taxonomy" id="126358"/>
    <lineage>
        <taxon>Eukaryota</taxon>
        <taxon>Viridiplantae</taxon>
        <taxon>Streptophyta</taxon>
        <taxon>Embryophyta</taxon>
        <taxon>Tracheophyta</taxon>
        <taxon>Spermatophyta</taxon>
        <taxon>Magnoliopsida</taxon>
        <taxon>eudicotyledons</taxon>
        <taxon>Gunneridae</taxon>
        <taxon>Pentapetalae</taxon>
        <taxon>asterids</taxon>
        <taxon>lamiids</taxon>
        <taxon>Lamiales</taxon>
        <taxon>Oleaceae</taxon>
        <taxon>Forsythieae</taxon>
        <taxon>Abeliophyllum</taxon>
    </lineage>
</organism>
<feature type="transmembrane region" description="Helical" evidence="4">
    <location>
        <begin position="163"/>
        <end position="185"/>
    </location>
</feature>
<keyword evidence="4" id="KW-1133">Transmembrane helix</keyword>
<evidence type="ECO:0000256" key="1">
    <source>
        <dbReference type="ARBA" id="ARBA00009592"/>
    </source>
</evidence>
<dbReference type="SUPFAM" id="SSF52058">
    <property type="entry name" value="L domain-like"/>
    <property type="match status" value="1"/>
</dbReference>
<comment type="caution">
    <text evidence="5">The sequence shown here is derived from an EMBL/GenBank/DDBJ whole genome shotgun (WGS) entry which is preliminary data.</text>
</comment>
<dbReference type="EMBL" id="JBFOLK010000008">
    <property type="protein sequence ID" value="KAL2492445.1"/>
    <property type="molecule type" value="Genomic_DNA"/>
</dbReference>
<keyword evidence="4" id="KW-0812">Transmembrane</keyword>
<dbReference type="PROSITE" id="PS51450">
    <property type="entry name" value="LRR"/>
    <property type="match status" value="1"/>
</dbReference>
<dbReference type="Pfam" id="PF00560">
    <property type="entry name" value="LRR_1"/>
    <property type="match status" value="1"/>
</dbReference>
<evidence type="ECO:0000256" key="2">
    <source>
        <dbReference type="ARBA" id="ARBA00022614"/>
    </source>
</evidence>
<keyword evidence="5" id="KW-0675">Receptor</keyword>
<dbReference type="PANTHER" id="PTHR48062">
    <property type="entry name" value="RECEPTOR-LIKE PROTEIN 14"/>
    <property type="match status" value="1"/>
</dbReference>
<dbReference type="AlphaFoldDB" id="A0ABD1RVI2"/>
<protein>
    <submittedName>
        <fullName evidence="5">Receptor like protein 15</fullName>
    </submittedName>
</protein>
<evidence type="ECO:0000313" key="5">
    <source>
        <dbReference type="EMBL" id="KAL2492445.1"/>
    </source>
</evidence>
<dbReference type="InterPro" id="IPR032675">
    <property type="entry name" value="LRR_dom_sf"/>
</dbReference>
<dbReference type="Pfam" id="PF13855">
    <property type="entry name" value="LRR_8"/>
    <property type="match status" value="1"/>
</dbReference>
<reference evidence="6" key="1">
    <citation type="submission" date="2024-07" db="EMBL/GenBank/DDBJ databases">
        <title>Two chromosome-level genome assemblies of Korean endemic species Abeliophyllum distichum and Forsythia ovata (Oleaceae).</title>
        <authorList>
            <person name="Jang H."/>
        </authorList>
    </citation>
    <scope>NUCLEOTIDE SEQUENCE [LARGE SCALE GENOMIC DNA]</scope>
</reference>